<accession>A0AC58SAR5</accession>
<sequence length="176" mass="20487">MQKIVDNHRQWHEKLLFALIGYRTMMRTSTGGTPYMLVYGTEVVIPAEVEIPSLRIIQETKLDNMEWIRIRQEKLMFINEKRMDAICHSQLYQNRMANSFNRKVKPRQFTSGQLILRKIFPHQEEATGKFALNWQGPYVIHQVLSGGALILGEMDGTGSTKPINSDVIKRYKFDDN</sequence>
<keyword evidence="1" id="KW-1185">Reference proteome</keyword>
<evidence type="ECO:0000313" key="1">
    <source>
        <dbReference type="Proteomes" id="UP000790787"/>
    </source>
</evidence>
<dbReference type="RefSeq" id="XP_075082078.1">
    <property type="nucleotide sequence ID" value="XM_075225977.1"/>
</dbReference>
<protein>
    <submittedName>
        <fullName evidence="2">Uncharacterized protein LOC142166761</fullName>
    </submittedName>
</protein>
<dbReference type="Proteomes" id="UP000790787">
    <property type="component" value="Chromosome 2"/>
</dbReference>
<evidence type="ECO:0000313" key="2">
    <source>
        <dbReference type="RefSeq" id="XP_075082078.1"/>
    </source>
</evidence>
<organism evidence="1 2">
    <name type="scientific">Nicotiana tabacum</name>
    <name type="common">Common tobacco</name>
    <dbReference type="NCBI Taxonomy" id="4097"/>
    <lineage>
        <taxon>Eukaryota</taxon>
        <taxon>Viridiplantae</taxon>
        <taxon>Streptophyta</taxon>
        <taxon>Embryophyta</taxon>
        <taxon>Tracheophyta</taxon>
        <taxon>Spermatophyta</taxon>
        <taxon>Magnoliopsida</taxon>
        <taxon>eudicotyledons</taxon>
        <taxon>Gunneridae</taxon>
        <taxon>Pentapetalae</taxon>
        <taxon>asterids</taxon>
        <taxon>lamiids</taxon>
        <taxon>Solanales</taxon>
        <taxon>Solanaceae</taxon>
        <taxon>Nicotianoideae</taxon>
        <taxon>Nicotianeae</taxon>
        <taxon>Nicotiana</taxon>
    </lineage>
</organism>
<reference evidence="2" key="2">
    <citation type="submission" date="2025-08" db="UniProtKB">
        <authorList>
            <consortium name="RefSeq"/>
        </authorList>
    </citation>
    <scope>IDENTIFICATION</scope>
    <source>
        <tissue evidence="2">Leaf</tissue>
    </source>
</reference>
<proteinExistence type="predicted"/>
<reference evidence="1" key="1">
    <citation type="journal article" date="2014" name="Nat. Commun.">
        <title>The tobacco genome sequence and its comparison with those of tomato and potato.</title>
        <authorList>
            <person name="Sierro N."/>
            <person name="Battey J.N."/>
            <person name="Ouadi S."/>
            <person name="Bakaher N."/>
            <person name="Bovet L."/>
            <person name="Willig A."/>
            <person name="Goepfert S."/>
            <person name="Peitsch M.C."/>
            <person name="Ivanov N.V."/>
        </authorList>
    </citation>
    <scope>NUCLEOTIDE SEQUENCE [LARGE SCALE GENOMIC DNA]</scope>
</reference>
<name>A0AC58SAR5_TOBAC</name>
<gene>
    <name evidence="2" type="primary">LOC142166761</name>
</gene>